<evidence type="ECO:0000313" key="5">
    <source>
        <dbReference type="EMBL" id="KCW76641.1"/>
    </source>
</evidence>
<dbReference type="GO" id="GO:0009407">
    <property type="term" value="P:toxin catabolic process"/>
    <property type="evidence" value="ECO:0007669"/>
    <property type="project" value="UniProtKB-ARBA"/>
</dbReference>
<organism evidence="5">
    <name type="scientific">Eucalyptus grandis</name>
    <name type="common">Flooded gum</name>
    <dbReference type="NCBI Taxonomy" id="71139"/>
    <lineage>
        <taxon>Eukaryota</taxon>
        <taxon>Viridiplantae</taxon>
        <taxon>Streptophyta</taxon>
        <taxon>Embryophyta</taxon>
        <taxon>Tracheophyta</taxon>
        <taxon>Spermatophyta</taxon>
        <taxon>Magnoliopsida</taxon>
        <taxon>eudicotyledons</taxon>
        <taxon>Gunneridae</taxon>
        <taxon>Pentapetalae</taxon>
        <taxon>rosids</taxon>
        <taxon>malvids</taxon>
        <taxon>Myrtales</taxon>
        <taxon>Myrtaceae</taxon>
        <taxon>Myrtoideae</taxon>
        <taxon>Eucalypteae</taxon>
        <taxon>Eucalyptus</taxon>
    </lineage>
</organism>
<keyword evidence="3" id="KW-0808">Transferase</keyword>
<dbReference type="EC" id="2.5.1.18" evidence="3"/>
<evidence type="ECO:0000256" key="3">
    <source>
        <dbReference type="RuleBase" id="RU369102"/>
    </source>
</evidence>
<protein>
    <recommendedName>
        <fullName evidence="3">Glutathione S-transferase</fullName>
        <ecNumber evidence="3">2.5.1.18</ecNumber>
    </recommendedName>
</protein>
<dbReference type="InterPro" id="IPR045073">
    <property type="entry name" value="Omega/Tau-like"/>
</dbReference>
<dbReference type="Gene3D" id="3.40.30.10">
    <property type="entry name" value="Glutaredoxin"/>
    <property type="match status" value="1"/>
</dbReference>
<dbReference type="SUPFAM" id="SSF52833">
    <property type="entry name" value="Thioredoxin-like"/>
    <property type="match status" value="1"/>
</dbReference>
<dbReference type="Gene3D" id="1.20.1050.10">
    <property type="match status" value="1"/>
</dbReference>
<dbReference type="EMBL" id="KK198756">
    <property type="protein sequence ID" value="KCW76641.1"/>
    <property type="molecule type" value="Genomic_DNA"/>
</dbReference>
<proteinExistence type="inferred from homology"/>
<comment type="catalytic activity">
    <reaction evidence="3">
        <text>RX + glutathione = an S-substituted glutathione + a halide anion + H(+)</text>
        <dbReference type="Rhea" id="RHEA:16437"/>
        <dbReference type="ChEBI" id="CHEBI:15378"/>
        <dbReference type="ChEBI" id="CHEBI:16042"/>
        <dbReference type="ChEBI" id="CHEBI:17792"/>
        <dbReference type="ChEBI" id="CHEBI:57925"/>
        <dbReference type="ChEBI" id="CHEBI:90779"/>
        <dbReference type="EC" id="2.5.1.18"/>
    </reaction>
</comment>
<dbReference type="Pfam" id="PF02798">
    <property type="entry name" value="GST_N"/>
    <property type="match status" value="1"/>
</dbReference>
<evidence type="ECO:0000256" key="2">
    <source>
        <dbReference type="ARBA" id="ARBA00025743"/>
    </source>
</evidence>
<keyword evidence="1" id="KW-0216">Detoxification</keyword>
<name>A0A059CEP5_EUCGR</name>
<evidence type="ECO:0000259" key="4">
    <source>
        <dbReference type="PROSITE" id="PS50404"/>
    </source>
</evidence>
<comment type="function">
    <text evidence="3">Is involved in the conjugation of reduced glutathione to a wide number of exogenous and endogenous hydrophobic electrophiles.</text>
</comment>
<keyword evidence="3" id="KW-0963">Cytoplasm</keyword>
<dbReference type="GO" id="GO:0004364">
    <property type="term" value="F:glutathione transferase activity"/>
    <property type="evidence" value="ECO:0007669"/>
    <property type="project" value="UniProtKB-UniRule"/>
</dbReference>
<dbReference type="PANTHER" id="PTHR11260:SF782">
    <property type="entry name" value="GLUTATHIONE S-TRANSFERASE"/>
    <property type="match status" value="1"/>
</dbReference>
<dbReference type="InterPro" id="IPR036249">
    <property type="entry name" value="Thioredoxin-like_sf"/>
</dbReference>
<comment type="similarity">
    <text evidence="2">Belongs to the GST superfamily. Tau family.</text>
</comment>
<gene>
    <name evidence="5" type="ORF">EUGRSUZ_D01023</name>
</gene>
<dbReference type="PROSITE" id="PS50404">
    <property type="entry name" value="GST_NTER"/>
    <property type="match status" value="1"/>
</dbReference>
<feature type="domain" description="GST N-terminal" evidence="4">
    <location>
        <begin position="1"/>
        <end position="73"/>
    </location>
</feature>
<dbReference type="InParanoid" id="A0A059CEP5"/>
<comment type="subcellular location">
    <subcellularLocation>
        <location evidence="3">Cytoplasm</location>
        <location evidence="3">Cytosol</location>
    </subcellularLocation>
</comment>
<dbReference type="Gramene" id="KCW76641">
    <property type="protein sequence ID" value="KCW76641"/>
    <property type="gene ID" value="EUGRSUZ_D01023"/>
</dbReference>
<dbReference type="InterPro" id="IPR004045">
    <property type="entry name" value="Glutathione_S-Trfase_N"/>
</dbReference>
<dbReference type="AlphaFoldDB" id="A0A059CEP5"/>
<sequence length="102" mass="11871">MMSVFGIRYRLALAVKGIEYEYKEEADLFNPSPLLVQLNPVLKRIPVLVHNGKPVCKSPIIIEYIEETWNNKAPFFLSDPHGRAQTRFWADYIDKTVPMLMF</sequence>
<evidence type="ECO:0000256" key="1">
    <source>
        <dbReference type="ARBA" id="ARBA00022575"/>
    </source>
</evidence>
<accession>A0A059CEP5</accession>
<dbReference type="GO" id="GO:0005829">
    <property type="term" value="C:cytosol"/>
    <property type="evidence" value="ECO:0007669"/>
    <property type="project" value="UniProtKB-SubCell"/>
</dbReference>
<dbReference type="OMA" id="EVWPDAN"/>
<dbReference type="PANTHER" id="PTHR11260">
    <property type="entry name" value="GLUTATHIONE S-TRANSFERASE, GST, SUPERFAMILY, GST DOMAIN CONTAINING"/>
    <property type="match status" value="1"/>
</dbReference>
<reference evidence="5" key="1">
    <citation type="submission" date="2013-07" db="EMBL/GenBank/DDBJ databases">
        <title>The genome of Eucalyptus grandis.</title>
        <authorList>
            <person name="Schmutz J."/>
            <person name="Hayes R."/>
            <person name="Myburg A."/>
            <person name="Tuskan G."/>
            <person name="Grattapaglia D."/>
            <person name="Rokhsar D.S."/>
        </authorList>
    </citation>
    <scope>NUCLEOTIDE SEQUENCE</scope>
    <source>
        <tissue evidence="5">Leaf extractions</tissue>
    </source>
</reference>